<gene>
    <name evidence="8" type="primary">xseB</name>
    <name evidence="8" type="ORF">DW016_09620</name>
</gene>
<keyword evidence="9" id="KW-1185">Reference proteome</keyword>
<dbReference type="GO" id="GO:0009318">
    <property type="term" value="C:exodeoxyribonuclease VII complex"/>
    <property type="evidence" value="ECO:0007669"/>
    <property type="project" value="UniProtKB-UniRule"/>
</dbReference>
<keyword evidence="7" id="KW-0175">Coiled coil</keyword>
<protein>
    <recommendedName>
        <fullName evidence="6">Exodeoxyribonuclease VII small subunit</fullName>
        <ecNumber evidence="6">3.1.11.6</ecNumber>
    </recommendedName>
</protein>
<dbReference type="InterPro" id="IPR037004">
    <property type="entry name" value="Exonuc_VII_ssu_sf"/>
</dbReference>
<evidence type="ECO:0000256" key="3">
    <source>
        <dbReference type="ARBA" id="ARBA00022722"/>
    </source>
</evidence>
<accession>A0A3E3K232</accession>
<dbReference type="EC" id="3.1.11.6" evidence="6"/>
<sequence>MRSWKGREKKTMEINEIFEKLDDIQEKMQSEEISLEDSFRYYAEAMELLKQCDEQIGAVEEKVRILDENGEKHEFE</sequence>
<evidence type="ECO:0000313" key="9">
    <source>
        <dbReference type="Proteomes" id="UP000261080"/>
    </source>
</evidence>
<comment type="similarity">
    <text evidence="1">Belongs to the XseB family.</text>
</comment>
<dbReference type="Pfam" id="PF02609">
    <property type="entry name" value="Exonuc_VII_S"/>
    <property type="match status" value="1"/>
</dbReference>
<keyword evidence="5" id="KW-0269">Exonuclease</keyword>
<dbReference type="GO" id="GO:0008855">
    <property type="term" value="F:exodeoxyribonuclease VII activity"/>
    <property type="evidence" value="ECO:0007669"/>
    <property type="project" value="UniProtKB-UniRule"/>
</dbReference>
<feature type="coiled-coil region" evidence="7">
    <location>
        <begin position="7"/>
        <end position="69"/>
    </location>
</feature>
<organism evidence="8 9">
    <name type="scientific">Sellimonas intestinalis</name>
    <dbReference type="NCBI Taxonomy" id="1653434"/>
    <lineage>
        <taxon>Bacteria</taxon>
        <taxon>Bacillati</taxon>
        <taxon>Bacillota</taxon>
        <taxon>Clostridia</taxon>
        <taxon>Lachnospirales</taxon>
        <taxon>Lachnospiraceae</taxon>
        <taxon>Sellimonas</taxon>
    </lineage>
</organism>
<keyword evidence="4 8" id="KW-0378">Hydrolase</keyword>
<evidence type="ECO:0000256" key="2">
    <source>
        <dbReference type="ARBA" id="ARBA00022490"/>
    </source>
</evidence>
<evidence type="ECO:0000256" key="4">
    <source>
        <dbReference type="ARBA" id="ARBA00022801"/>
    </source>
</evidence>
<name>A0A3E3K232_9FIRM</name>
<dbReference type="NCBIfam" id="TIGR01280">
    <property type="entry name" value="xseB"/>
    <property type="match status" value="1"/>
</dbReference>
<keyword evidence="3" id="KW-0540">Nuclease</keyword>
<dbReference type="PANTHER" id="PTHR34137:SF1">
    <property type="entry name" value="EXODEOXYRIBONUCLEASE 7 SMALL SUBUNIT"/>
    <property type="match status" value="1"/>
</dbReference>
<dbReference type="SUPFAM" id="SSF116842">
    <property type="entry name" value="XseB-like"/>
    <property type="match status" value="1"/>
</dbReference>
<dbReference type="OrthoDB" id="1771251at2"/>
<evidence type="ECO:0000256" key="5">
    <source>
        <dbReference type="ARBA" id="ARBA00022839"/>
    </source>
</evidence>
<dbReference type="GO" id="GO:0006308">
    <property type="term" value="P:DNA catabolic process"/>
    <property type="evidence" value="ECO:0007669"/>
    <property type="project" value="UniProtKB-UniRule"/>
</dbReference>
<dbReference type="AlphaFoldDB" id="A0A3E3K232"/>
<dbReference type="Proteomes" id="UP000261080">
    <property type="component" value="Unassembled WGS sequence"/>
</dbReference>
<dbReference type="InterPro" id="IPR003761">
    <property type="entry name" value="Exonuc_VII_S"/>
</dbReference>
<proteinExistence type="inferred from homology"/>
<dbReference type="GO" id="GO:0005829">
    <property type="term" value="C:cytosol"/>
    <property type="evidence" value="ECO:0007669"/>
    <property type="project" value="TreeGrafter"/>
</dbReference>
<dbReference type="PANTHER" id="PTHR34137">
    <property type="entry name" value="EXODEOXYRIBONUCLEASE 7 SMALL SUBUNIT"/>
    <property type="match status" value="1"/>
</dbReference>
<dbReference type="EMBL" id="QVLX01000004">
    <property type="protein sequence ID" value="RGE87172.1"/>
    <property type="molecule type" value="Genomic_DNA"/>
</dbReference>
<dbReference type="Gene3D" id="1.10.287.1040">
    <property type="entry name" value="Exonuclease VII, small subunit"/>
    <property type="match status" value="1"/>
</dbReference>
<evidence type="ECO:0000256" key="7">
    <source>
        <dbReference type="SAM" id="Coils"/>
    </source>
</evidence>
<keyword evidence="2" id="KW-0963">Cytoplasm</keyword>
<evidence type="ECO:0000256" key="1">
    <source>
        <dbReference type="ARBA" id="ARBA00009998"/>
    </source>
</evidence>
<evidence type="ECO:0000256" key="6">
    <source>
        <dbReference type="NCBIfam" id="TIGR01280"/>
    </source>
</evidence>
<comment type="caution">
    <text evidence="8">The sequence shown here is derived from an EMBL/GenBank/DDBJ whole genome shotgun (WGS) entry which is preliminary data.</text>
</comment>
<reference evidence="8 9" key="1">
    <citation type="submission" date="2018-08" db="EMBL/GenBank/DDBJ databases">
        <title>A genome reference for cultivated species of the human gut microbiota.</title>
        <authorList>
            <person name="Zou Y."/>
            <person name="Xue W."/>
            <person name="Luo G."/>
        </authorList>
    </citation>
    <scope>NUCLEOTIDE SEQUENCE [LARGE SCALE GENOMIC DNA]</scope>
    <source>
        <strain evidence="8 9">AF37-2AT</strain>
    </source>
</reference>
<evidence type="ECO:0000313" key="8">
    <source>
        <dbReference type="EMBL" id="RGE87172.1"/>
    </source>
</evidence>